<keyword evidence="3 6" id="KW-0812">Transmembrane</keyword>
<keyword evidence="1" id="KW-1003">Cell membrane</keyword>
<dbReference type="GO" id="GO:0016020">
    <property type="term" value="C:membrane"/>
    <property type="evidence" value="ECO:0007669"/>
    <property type="project" value="InterPro"/>
</dbReference>
<evidence type="ECO:0000256" key="3">
    <source>
        <dbReference type="ARBA" id="ARBA00022692"/>
    </source>
</evidence>
<keyword evidence="4 6" id="KW-1133">Transmembrane helix</keyword>
<feature type="transmembrane region" description="Helical" evidence="6">
    <location>
        <begin position="13"/>
        <end position="31"/>
    </location>
</feature>
<evidence type="ECO:0000256" key="6">
    <source>
        <dbReference type="SAM" id="Phobius"/>
    </source>
</evidence>
<gene>
    <name evidence="7" type="ORF">NCTC9504_06334</name>
</gene>
<proteinExistence type="predicted"/>
<evidence type="ECO:0000256" key="5">
    <source>
        <dbReference type="ARBA" id="ARBA00023136"/>
    </source>
</evidence>
<evidence type="ECO:0000313" key="7">
    <source>
        <dbReference type="EMBL" id="STV19117.1"/>
    </source>
</evidence>
<keyword evidence="5 6" id="KW-0472">Membrane</keyword>
<reference evidence="7 8" key="1">
    <citation type="submission" date="2018-06" db="EMBL/GenBank/DDBJ databases">
        <authorList>
            <consortium name="Pathogen Informatics"/>
            <person name="Doyle S."/>
        </authorList>
    </citation>
    <scope>NUCLEOTIDE SEQUENCE [LARGE SCALE GENOMIC DNA]</scope>
    <source>
        <strain evidence="7 8">NCTC9504</strain>
    </source>
</reference>
<sequence length="50" mass="5816">MFRFDVSVAPPEILLQTLLIAVCFYAVYYVTYKTRLRSASREVAHRPLLP</sequence>
<evidence type="ECO:0000256" key="1">
    <source>
        <dbReference type="ARBA" id="ARBA00022475"/>
    </source>
</evidence>
<dbReference type="AlphaFoldDB" id="A0A378AS06"/>
<organism evidence="7 8">
    <name type="scientific">Klebsiella pneumoniae subsp. pneumoniae</name>
    <dbReference type="NCBI Taxonomy" id="72407"/>
    <lineage>
        <taxon>Bacteria</taxon>
        <taxon>Pseudomonadati</taxon>
        <taxon>Pseudomonadota</taxon>
        <taxon>Gammaproteobacteria</taxon>
        <taxon>Enterobacterales</taxon>
        <taxon>Enterobacteriaceae</taxon>
        <taxon>Klebsiella/Raoultella group</taxon>
        <taxon>Klebsiella</taxon>
        <taxon>Klebsiella pneumoniae complex</taxon>
    </lineage>
</organism>
<accession>A0A378AS06</accession>
<dbReference type="Pfam" id="PF06899">
    <property type="entry name" value="WzyE"/>
    <property type="match status" value="1"/>
</dbReference>
<dbReference type="Proteomes" id="UP000254020">
    <property type="component" value="Unassembled WGS sequence"/>
</dbReference>
<protein>
    <submittedName>
        <fullName evidence="7">ECA polymerase</fullName>
    </submittedName>
</protein>
<dbReference type="EMBL" id="UGMA01000005">
    <property type="protein sequence ID" value="STV19117.1"/>
    <property type="molecule type" value="Genomic_DNA"/>
</dbReference>
<dbReference type="InterPro" id="IPR010691">
    <property type="entry name" value="WzyE"/>
</dbReference>
<evidence type="ECO:0000313" key="8">
    <source>
        <dbReference type="Proteomes" id="UP000254020"/>
    </source>
</evidence>
<keyword evidence="2" id="KW-0997">Cell inner membrane</keyword>
<name>A0A378AS06_KLEPN</name>
<evidence type="ECO:0000256" key="2">
    <source>
        <dbReference type="ARBA" id="ARBA00022519"/>
    </source>
</evidence>
<dbReference type="GO" id="GO:0009246">
    <property type="term" value="P:enterobacterial common antigen biosynthetic process"/>
    <property type="evidence" value="ECO:0007669"/>
    <property type="project" value="InterPro"/>
</dbReference>
<evidence type="ECO:0000256" key="4">
    <source>
        <dbReference type="ARBA" id="ARBA00022989"/>
    </source>
</evidence>